<reference evidence="2" key="1">
    <citation type="journal article" date="2020" name="Nat. Commun.">
        <title>Large-scale genome sequencing of mycorrhizal fungi provides insights into the early evolution of symbiotic traits.</title>
        <authorList>
            <person name="Miyauchi S."/>
            <person name="Kiss E."/>
            <person name="Kuo A."/>
            <person name="Drula E."/>
            <person name="Kohler A."/>
            <person name="Sanchez-Garcia M."/>
            <person name="Morin E."/>
            <person name="Andreopoulos B."/>
            <person name="Barry K.W."/>
            <person name="Bonito G."/>
            <person name="Buee M."/>
            <person name="Carver A."/>
            <person name="Chen C."/>
            <person name="Cichocki N."/>
            <person name="Clum A."/>
            <person name="Culley D."/>
            <person name="Crous P.W."/>
            <person name="Fauchery L."/>
            <person name="Girlanda M."/>
            <person name="Hayes R.D."/>
            <person name="Keri Z."/>
            <person name="LaButti K."/>
            <person name="Lipzen A."/>
            <person name="Lombard V."/>
            <person name="Magnuson J."/>
            <person name="Maillard F."/>
            <person name="Murat C."/>
            <person name="Nolan M."/>
            <person name="Ohm R.A."/>
            <person name="Pangilinan J."/>
            <person name="Pereira M.F."/>
            <person name="Perotto S."/>
            <person name="Peter M."/>
            <person name="Pfister S."/>
            <person name="Riley R."/>
            <person name="Sitrit Y."/>
            <person name="Stielow J.B."/>
            <person name="Szollosi G."/>
            <person name="Zifcakova L."/>
            <person name="Stursova M."/>
            <person name="Spatafora J.W."/>
            <person name="Tedersoo L."/>
            <person name="Vaario L.M."/>
            <person name="Yamada A."/>
            <person name="Yan M."/>
            <person name="Wang P."/>
            <person name="Xu J."/>
            <person name="Bruns T."/>
            <person name="Baldrian P."/>
            <person name="Vilgalys R."/>
            <person name="Dunand C."/>
            <person name="Henrissat B."/>
            <person name="Grigoriev I.V."/>
            <person name="Hibbett D."/>
            <person name="Nagy L.G."/>
            <person name="Martin F.M."/>
        </authorList>
    </citation>
    <scope>NUCLEOTIDE SEQUENCE</scope>
    <source>
        <strain evidence="2">UP504</strain>
    </source>
</reference>
<gene>
    <name evidence="2" type="ORF">BS47DRAFT_1398413</name>
</gene>
<dbReference type="Proteomes" id="UP000886523">
    <property type="component" value="Unassembled WGS sequence"/>
</dbReference>
<dbReference type="Pfam" id="PF10067">
    <property type="entry name" value="DUF2306"/>
    <property type="match status" value="1"/>
</dbReference>
<protein>
    <submittedName>
        <fullName evidence="2">Uncharacterized protein</fullName>
    </submittedName>
</protein>
<evidence type="ECO:0000313" key="3">
    <source>
        <dbReference type="Proteomes" id="UP000886523"/>
    </source>
</evidence>
<keyword evidence="1" id="KW-1133">Transmembrane helix</keyword>
<evidence type="ECO:0000256" key="1">
    <source>
        <dbReference type="SAM" id="Phobius"/>
    </source>
</evidence>
<sequence>MTLMLVAIVSEIFIARCSYGGGPPMQLAFYTLALIVSSSLIFGISSVRNARVDAHRRWMLRAWAYASVTITLKTTLFLSVAVFGWRANTYTPFFHHTAFILKNDNPYATAFPSGQLDSLEGLRVNDTFISIPENLQDTLGIESPGRATVTMAAWLAIFIHCICVEVYLALTHGESVRLKRQSTTK</sequence>
<keyword evidence="1" id="KW-0472">Membrane</keyword>
<accession>A0A9P6AKR2</accession>
<comment type="caution">
    <text evidence="2">The sequence shown here is derived from an EMBL/GenBank/DDBJ whole genome shotgun (WGS) entry which is preliminary data.</text>
</comment>
<dbReference type="AlphaFoldDB" id="A0A9P6AKR2"/>
<feature type="transmembrane region" description="Helical" evidence="1">
    <location>
        <begin position="27"/>
        <end position="50"/>
    </location>
</feature>
<proteinExistence type="predicted"/>
<evidence type="ECO:0000313" key="2">
    <source>
        <dbReference type="EMBL" id="KAF9507642.1"/>
    </source>
</evidence>
<keyword evidence="1" id="KW-0812">Transmembrane</keyword>
<feature type="transmembrane region" description="Helical" evidence="1">
    <location>
        <begin position="62"/>
        <end position="85"/>
    </location>
</feature>
<keyword evidence="3" id="KW-1185">Reference proteome</keyword>
<dbReference type="OrthoDB" id="193478at2759"/>
<dbReference type="EMBL" id="MU129075">
    <property type="protein sequence ID" value="KAF9507642.1"/>
    <property type="molecule type" value="Genomic_DNA"/>
</dbReference>
<organism evidence="2 3">
    <name type="scientific">Hydnum rufescens UP504</name>
    <dbReference type="NCBI Taxonomy" id="1448309"/>
    <lineage>
        <taxon>Eukaryota</taxon>
        <taxon>Fungi</taxon>
        <taxon>Dikarya</taxon>
        <taxon>Basidiomycota</taxon>
        <taxon>Agaricomycotina</taxon>
        <taxon>Agaricomycetes</taxon>
        <taxon>Cantharellales</taxon>
        <taxon>Hydnaceae</taxon>
        <taxon>Hydnum</taxon>
    </lineage>
</organism>
<dbReference type="InterPro" id="IPR018750">
    <property type="entry name" value="DUF2306_membrane"/>
</dbReference>
<name>A0A9P6AKR2_9AGAM</name>
<feature type="transmembrane region" description="Helical" evidence="1">
    <location>
        <begin position="151"/>
        <end position="170"/>
    </location>
</feature>